<dbReference type="SUPFAM" id="SSF53474">
    <property type="entry name" value="alpha/beta-Hydrolases"/>
    <property type="match status" value="1"/>
</dbReference>
<dbReference type="Gene3D" id="3.40.50.1820">
    <property type="entry name" value="alpha/beta hydrolase"/>
    <property type="match status" value="1"/>
</dbReference>
<dbReference type="GO" id="GO:0005829">
    <property type="term" value="C:cytosol"/>
    <property type="evidence" value="ECO:0007669"/>
    <property type="project" value="TreeGrafter"/>
</dbReference>
<evidence type="ECO:0000259" key="2">
    <source>
        <dbReference type="Pfam" id="PF07859"/>
    </source>
</evidence>
<feature type="domain" description="Alpha/beta hydrolase fold-3" evidence="2">
    <location>
        <begin position="27"/>
        <end position="121"/>
    </location>
</feature>
<sequence length="174" mass="18410">MVGHSTREEQPARITDTTRTQSSRSSLQGVTKPPSKPGSTGKGICLSGDSVGRNLCFTVSLWAAAYGVRVPDGIMATYPATMLLYTASPSRLLSLMDPLLPLSMLSKCVSAYAGGETEDHSDSDKKVMGHDGADAVGHSPALLRPPPGCLLLAHLFLELHRHKTHTSSVPMAGE</sequence>
<comment type="caution">
    <text evidence="3">The sequence shown here is derived from an EMBL/GenBank/DDBJ whole genome shotgun (WGS) entry which is preliminary data.</text>
</comment>
<reference evidence="3 4" key="1">
    <citation type="journal article" date="2020" name="Mol. Biol. Evol.">
        <title>Interspecific Gene Flow and the Evolution of Specialization in Black and White Rhinoceros.</title>
        <authorList>
            <person name="Moodley Y."/>
            <person name="Westbury M.V."/>
            <person name="Russo I.M."/>
            <person name="Gopalakrishnan S."/>
            <person name="Rakotoarivelo A."/>
            <person name="Olsen R.A."/>
            <person name="Prost S."/>
            <person name="Tunstall T."/>
            <person name="Ryder O.A."/>
            <person name="Dalen L."/>
            <person name="Bruford M.W."/>
        </authorList>
    </citation>
    <scope>NUCLEOTIDE SEQUENCE [LARGE SCALE GENOMIC DNA]</scope>
    <source>
        <strain evidence="3">SBR-YM</strain>
        <tissue evidence="3">Skin</tissue>
    </source>
</reference>
<dbReference type="GO" id="GO:0019433">
    <property type="term" value="P:triglyceride catabolic process"/>
    <property type="evidence" value="ECO:0007669"/>
    <property type="project" value="TreeGrafter"/>
</dbReference>
<organism evidence="3 4">
    <name type="scientific">Diceros bicornis minor</name>
    <name type="common">South-central black rhinoceros</name>
    <dbReference type="NCBI Taxonomy" id="77932"/>
    <lineage>
        <taxon>Eukaryota</taxon>
        <taxon>Metazoa</taxon>
        <taxon>Chordata</taxon>
        <taxon>Craniata</taxon>
        <taxon>Vertebrata</taxon>
        <taxon>Euteleostomi</taxon>
        <taxon>Mammalia</taxon>
        <taxon>Eutheria</taxon>
        <taxon>Laurasiatheria</taxon>
        <taxon>Perissodactyla</taxon>
        <taxon>Rhinocerotidae</taxon>
        <taxon>Diceros</taxon>
    </lineage>
</organism>
<feature type="compositionally biased region" description="Basic and acidic residues" evidence="1">
    <location>
        <begin position="1"/>
        <end position="11"/>
    </location>
</feature>
<dbReference type="InterPro" id="IPR013094">
    <property type="entry name" value="AB_hydrolase_3"/>
</dbReference>
<evidence type="ECO:0000313" key="4">
    <source>
        <dbReference type="Proteomes" id="UP000551758"/>
    </source>
</evidence>
<dbReference type="PANTHER" id="PTHR23025:SF3">
    <property type="entry name" value="HORMONE-SENSITIVE LIPASE"/>
    <property type="match status" value="1"/>
</dbReference>
<dbReference type="AlphaFoldDB" id="A0A7J7F810"/>
<dbReference type="Proteomes" id="UP000551758">
    <property type="component" value="Unassembled WGS sequence"/>
</dbReference>
<dbReference type="GO" id="GO:0004806">
    <property type="term" value="F:triacylglycerol lipase activity"/>
    <property type="evidence" value="ECO:0007669"/>
    <property type="project" value="TreeGrafter"/>
</dbReference>
<keyword evidence="4" id="KW-1185">Reference proteome</keyword>
<dbReference type="EMBL" id="JACDTQ010001059">
    <property type="protein sequence ID" value="KAF5924175.1"/>
    <property type="molecule type" value="Genomic_DNA"/>
</dbReference>
<dbReference type="InterPro" id="IPR029058">
    <property type="entry name" value="AB_hydrolase_fold"/>
</dbReference>
<evidence type="ECO:0000313" key="3">
    <source>
        <dbReference type="EMBL" id="KAF5924175.1"/>
    </source>
</evidence>
<dbReference type="PANTHER" id="PTHR23025">
    <property type="entry name" value="TRIACYLGLYCEROL LIPASE"/>
    <property type="match status" value="1"/>
</dbReference>
<dbReference type="Pfam" id="PF07859">
    <property type="entry name" value="Abhydrolase_3"/>
    <property type="match status" value="1"/>
</dbReference>
<accession>A0A7J7F810</accession>
<proteinExistence type="predicted"/>
<evidence type="ECO:0000256" key="1">
    <source>
        <dbReference type="SAM" id="MobiDB-lite"/>
    </source>
</evidence>
<gene>
    <name evidence="3" type="ORF">HPG69_018109</name>
</gene>
<feature type="compositionally biased region" description="Low complexity" evidence="1">
    <location>
        <begin position="13"/>
        <end position="26"/>
    </location>
</feature>
<dbReference type="GO" id="GO:0004771">
    <property type="term" value="F:sterol ester esterase activity"/>
    <property type="evidence" value="ECO:0007669"/>
    <property type="project" value="TreeGrafter"/>
</dbReference>
<feature type="region of interest" description="Disordered" evidence="1">
    <location>
        <begin position="1"/>
        <end position="43"/>
    </location>
</feature>
<name>A0A7J7F810_DICBM</name>
<protein>
    <recommendedName>
        <fullName evidence="2">Alpha/beta hydrolase fold-3 domain-containing protein</fullName>
    </recommendedName>
</protein>